<evidence type="ECO:0000259" key="1">
    <source>
        <dbReference type="Pfam" id="PF26431"/>
    </source>
</evidence>
<feature type="domain" description="DUF8117" evidence="1">
    <location>
        <begin position="43"/>
        <end position="132"/>
    </location>
</feature>
<organism evidence="2 3">
    <name type="scientific">Magallana gigas</name>
    <name type="common">Pacific oyster</name>
    <name type="synonym">Crassostrea gigas</name>
    <dbReference type="NCBI Taxonomy" id="29159"/>
    <lineage>
        <taxon>Eukaryota</taxon>
        <taxon>Metazoa</taxon>
        <taxon>Spiralia</taxon>
        <taxon>Lophotrochozoa</taxon>
        <taxon>Mollusca</taxon>
        <taxon>Bivalvia</taxon>
        <taxon>Autobranchia</taxon>
        <taxon>Pteriomorphia</taxon>
        <taxon>Ostreida</taxon>
        <taxon>Ostreoidea</taxon>
        <taxon>Ostreidae</taxon>
        <taxon>Magallana</taxon>
    </lineage>
</organism>
<evidence type="ECO:0000313" key="2">
    <source>
        <dbReference type="EnsemblMetazoa" id="G28813.1:cds"/>
    </source>
</evidence>
<reference evidence="2" key="1">
    <citation type="submission" date="2022-08" db="UniProtKB">
        <authorList>
            <consortium name="EnsemblMetazoa"/>
        </authorList>
    </citation>
    <scope>IDENTIFICATION</scope>
    <source>
        <strain evidence="2">05x7-T-G4-1.051#20</strain>
    </source>
</reference>
<dbReference type="AlphaFoldDB" id="A0A8W8LMQ2"/>
<proteinExistence type="predicted"/>
<evidence type="ECO:0000313" key="3">
    <source>
        <dbReference type="Proteomes" id="UP000005408"/>
    </source>
</evidence>
<sequence length="136" mass="16437">MKKIRLSDTDFDLFDMEISPGEFIFFSKHKEAFRCMWKEQGVTFWKKFTITFRSFTNRHGVIKEISNNSPKFEDFIDQAFIFIHENFVEGREGKARSFIDDIAKLAQNRERFKDLDSKSFGKYPFYLRDTRYVMCY</sequence>
<dbReference type="Pfam" id="PF26431">
    <property type="entry name" value="DUF8117"/>
    <property type="match status" value="1"/>
</dbReference>
<keyword evidence="3" id="KW-1185">Reference proteome</keyword>
<dbReference type="InterPro" id="IPR058430">
    <property type="entry name" value="DUF8117"/>
</dbReference>
<accession>A0A8W8LMQ2</accession>
<dbReference type="Proteomes" id="UP000005408">
    <property type="component" value="Unassembled WGS sequence"/>
</dbReference>
<protein>
    <recommendedName>
        <fullName evidence="1">DUF8117 domain-containing protein</fullName>
    </recommendedName>
</protein>
<name>A0A8W8LMQ2_MAGGI</name>
<dbReference type="EnsemblMetazoa" id="G28813.1">
    <property type="protein sequence ID" value="G28813.1:cds"/>
    <property type="gene ID" value="G28813"/>
</dbReference>